<sequence>MAANAGVRDGDFVKFAGWDLPGEDQAYLPNLKGDVEGLKKTIVEKQGNLFLAFNTNGWIKSWAVLDFNKFKKSSGSDLYVRVEYPGWHFIQGKDSPSNDLEQITDVSTVTALRETVMEKYSGDKKVTAFNTNGWVKNKVEYPLKDFSGRSSLSGIYIRLTFLDYNLYSFVDSRGDDIKRTQAYANNVPQLIHETELLPDSGGFNTNGWHKHTLQGPPPHDAVPSFKNPYQGIYYRTCWPDFIHLPGLDSPYNDISRERGKQLHELLDAARKEPKAIAANTDGWLKDKLVDVPQDFPGAENLKGIYIKYIDPAAWEAQGADRSSRPRADQDSLLSTAFFSLKGAVIIWCRWTLKDVETREAYHGSVAKAAEGIRERIENGSLTPAGGAAEAHAMRNQYLIGMRDRTSPEGLLVTRSIKPAGGQYDFYLNENAKSRFGKGFKDLTRTDAMQISVDTISNAGRASPNVTTVLREASFVSKGVVVIAAAVSVYSVATAQEWEDQLGKQVVSWSGAIAGGELGIGVGHLVGGPVGAILGGIAGSVLGGLGEDSLADWFFGGSSGERAEELLGSAYGQASRLVKDKMVAGGCGYYTHIMRAKHSAAYASSSHTAIKEMVEETPEVADLKSAAHDGDKVVATIVWILVKGRSLPTNAANPGDMVTLLEYVKKNLP</sequence>
<keyword evidence="2" id="KW-1185">Reference proteome</keyword>
<proteinExistence type="predicted"/>
<dbReference type="EMBL" id="MU393490">
    <property type="protein sequence ID" value="KAI4864172.1"/>
    <property type="molecule type" value="Genomic_DNA"/>
</dbReference>
<reference evidence="1 2" key="1">
    <citation type="journal article" date="2022" name="New Phytol.">
        <title>Ecological generalism drives hyperdiversity of secondary metabolite gene clusters in xylarialean endophytes.</title>
        <authorList>
            <person name="Franco M.E.E."/>
            <person name="Wisecaver J.H."/>
            <person name="Arnold A.E."/>
            <person name="Ju Y.M."/>
            <person name="Slot J.C."/>
            <person name="Ahrendt S."/>
            <person name="Moore L.P."/>
            <person name="Eastman K.E."/>
            <person name="Scott K."/>
            <person name="Konkel Z."/>
            <person name="Mondo S.J."/>
            <person name="Kuo A."/>
            <person name="Hayes R.D."/>
            <person name="Haridas S."/>
            <person name="Andreopoulos B."/>
            <person name="Riley R."/>
            <person name="LaButti K."/>
            <person name="Pangilinan J."/>
            <person name="Lipzen A."/>
            <person name="Amirebrahimi M."/>
            <person name="Yan J."/>
            <person name="Adam C."/>
            <person name="Keymanesh K."/>
            <person name="Ng V."/>
            <person name="Louie K."/>
            <person name="Northen T."/>
            <person name="Drula E."/>
            <person name="Henrissat B."/>
            <person name="Hsieh H.M."/>
            <person name="Youens-Clark K."/>
            <person name="Lutzoni F."/>
            <person name="Miadlikowska J."/>
            <person name="Eastwood D.C."/>
            <person name="Hamelin R.C."/>
            <person name="Grigoriev I.V."/>
            <person name="U'Ren J.M."/>
        </authorList>
    </citation>
    <scope>NUCLEOTIDE SEQUENCE [LARGE SCALE GENOMIC DNA]</scope>
    <source>
        <strain evidence="1 2">CBS 119005</strain>
    </source>
</reference>
<evidence type="ECO:0000313" key="2">
    <source>
        <dbReference type="Proteomes" id="UP001497700"/>
    </source>
</evidence>
<evidence type="ECO:0000313" key="1">
    <source>
        <dbReference type="EMBL" id="KAI4864172.1"/>
    </source>
</evidence>
<gene>
    <name evidence="1" type="ORF">F4820DRAFT_344982</name>
</gene>
<accession>A0ACB9YXN7</accession>
<organism evidence="1 2">
    <name type="scientific">Hypoxylon rubiginosum</name>
    <dbReference type="NCBI Taxonomy" id="110542"/>
    <lineage>
        <taxon>Eukaryota</taxon>
        <taxon>Fungi</taxon>
        <taxon>Dikarya</taxon>
        <taxon>Ascomycota</taxon>
        <taxon>Pezizomycotina</taxon>
        <taxon>Sordariomycetes</taxon>
        <taxon>Xylariomycetidae</taxon>
        <taxon>Xylariales</taxon>
        <taxon>Hypoxylaceae</taxon>
        <taxon>Hypoxylon</taxon>
    </lineage>
</organism>
<dbReference type="Proteomes" id="UP001497700">
    <property type="component" value="Unassembled WGS sequence"/>
</dbReference>
<name>A0ACB9YXN7_9PEZI</name>
<protein>
    <submittedName>
        <fullName evidence="1">Uncharacterized protein</fullName>
    </submittedName>
</protein>
<comment type="caution">
    <text evidence="1">The sequence shown here is derived from an EMBL/GenBank/DDBJ whole genome shotgun (WGS) entry which is preliminary data.</text>
</comment>